<accession>A0A7G9Y3E6</accession>
<dbReference type="AlphaFoldDB" id="A0A7G9Y3E6"/>
<dbReference type="PANTHER" id="PTHR43840:SF15">
    <property type="entry name" value="MITOCHONDRIAL METAL TRANSPORTER 1-RELATED"/>
    <property type="match status" value="1"/>
</dbReference>
<dbReference type="InterPro" id="IPR050291">
    <property type="entry name" value="CDF_Transporter"/>
</dbReference>
<dbReference type="InterPro" id="IPR002524">
    <property type="entry name" value="Cation_efflux"/>
</dbReference>
<dbReference type="EMBL" id="MT630749">
    <property type="protein sequence ID" value="QNO42530.1"/>
    <property type="molecule type" value="Genomic_DNA"/>
</dbReference>
<evidence type="ECO:0000256" key="2">
    <source>
        <dbReference type="ARBA" id="ARBA00022448"/>
    </source>
</evidence>
<feature type="domain" description="Cation efflux protein transmembrane" evidence="7">
    <location>
        <begin position="106"/>
        <end position="280"/>
    </location>
</feature>
<gene>
    <name evidence="8" type="primary">zitB</name>
    <name evidence="8" type="ORF">MMHALIEK_00005</name>
</gene>
<dbReference type="PANTHER" id="PTHR43840">
    <property type="entry name" value="MITOCHONDRIAL METAL TRANSPORTER 1-RELATED"/>
    <property type="match status" value="1"/>
</dbReference>
<evidence type="ECO:0000256" key="6">
    <source>
        <dbReference type="SAM" id="Phobius"/>
    </source>
</evidence>
<feature type="transmembrane region" description="Helical" evidence="6">
    <location>
        <begin position="235"/>
        <end position="252"/>
    </location>
</feature>
<name>A0A7G9Y3E6_9EURY</name>
<dbReference type="InterPro" id="IPR036390">
    <property type="entry name" value="WH_DNA-bd_sf"/>
</dbReference>
<keyword evidence="4 6" id="KW-1133">Transmembrane helix</keyword>
<dbReference type="SUPFAM" id="SSF46785">
    <property type="entry name" value="Winged helix' DNA-binding domain"/>
    <property type="match status" value="1"/>
</dbReference>
<dbReference type="Gene3D" id="1.20.1510.10">
    <property type="entry name" value="Cation efflux protein transmembrane domain"/>
    <property type="match status" value="1"/>
</dbReference>
<dbReference type="InterPro" id="IPR027469">
    <property type="entry name" value="Cation_efflux_TMD_sf"/>
</dbReference>
<feature type="transmembrane region" description="Helical" evidence="6">
    <location>
        <begin position="258"/>
        <end position="275"/>
    </location>
</feature>
<dbReference type="Pfam" id="PF01545">
    <property type="entry name" value="Cation_efflux"/>
    <property type="match status" value="1"/>
</dbReference>
<dbReference type="GO" id="GO:0008324">
    <property type="term" value="F:monoatomic cation transmembrane transporter activity"/>
    <property type="evidence" value="ECO:0007669"/>
    <property type="project" value="InterPro"/>
</dbReference>
<feature type="transmembrane region" description="Helical" evidence="6">
    <location>
        <begin position="188"/>
        <end position="214"/>
    </location>
</feature>
<organism evidence="8">
    <name type="scientific">Candidatus Methanogaster sp. ANME-2c ERB4</name>
    <dbReference type="NCBI Taxonomy" id="2759911"/>
    <lineage>
        <taxon>Archaea</taxon>
        <taxon>Methanobacteriati</taxon>
        <taxon>Methanobacteriota</taxon>
        <taxon>Stenosarchaea group</taxon>
        <taxon>Methanomicrobia</taxon>
        <taxon>Methanosarcinales</taxon>
        <taxon>ANME-2 cluster</taxon>
        <taxon>Candidatus Methanogasteraceae</taxon>
        <taxon>Candidatus Methanogaster</taxon>
    </lineage>
</organism>
<keyword evidence="2" id="KW-0813">Transport</keyword>
<dbReference type="InterPro" id="IPR058533">
    <property type="entry name" value="Cation_efflux_TM"/>
</dbReference>
<sequence>MPEKRLQIKDSQVKKNLRWHILRLLRLDSRTRQELLNKLDDMYLSYWQVNDELVDLDLNRLADEGLIECSDVCEITRKGLDALSNKERDIEEYYKRRLSKEACARYSLFGNVGLSALEFVVGFLSGSIGLIADAIHTAVDIVASVVTWIGIKVDKEAGAALIGGIILCGIGLFIAFESVTKISEPADIDFHAVGLVTILFNIAVNGFFSFYKFYVGGRTRSISLIADAYHPKTDILSSVAVLIGLLGATFGFSALDAIAGAAVSLFILFGGYELISKSKKVMQGANPKLEKFSKFLKDHLRVLPDRGAFVSLWFFNLQEMTKEENRKRLKKGFGRRFTVRLEDADYETIYVRLERDRLVEPVQDKLRLTEKGRDELRVLAEKPVATDIGTKRKFLDARKINWFAEGL</sequence>
<evidence type="ECO:0000256" key="3">
    <source>
        <dbReference type="ARBA" id="ARBA00022692"/>
    </source>
</evidence>
<evidence type="ECO:0000313" key="8">
    <source>
        <dbReference type="EMBL" id="QNO42530.1"/>
    </source>
</evidence>
<keyword evidence="3 6" id="KW-0812">Transmembrane</keyword>
<dbReference type="NCBIfam" id="TIGR01297">
    <property type="entry name" value="CDF"/>
    <property type="match status" value="1"/>
</dbReference>
<comment type="subcellular location">
    <subcellularLocation>
        <location evidence="1">Membrane</location>
        <topology evidence="1">Multi-pass membrane protein</topology>
    </subcellularLocation>
</comment>
<evidence type="ECO:0000256" key="4">
    <source>
        <dbReference type="ARBA" id="ARBA00022989"/>
    </source>
</evidence>
<dbReference type="SUPFAM" id="SSF161111">
    <property type="entry name" value="Cation efflux protein transmembrane domain-like"/>
    <property type="match status" value="1"/>
</dbReference>
<dbReference type="GO" id="GO:0016020">
    <property type="term" value="C:membrane"/>
    <property type="evidence" value="ECO:0007669"/>
    <property type="project" value="UniProtKB-SubCell"/>
</dbReference>
<keyword evidence="5 6" id="KW-0472">Membrane</keyword>
<protein>
    <submittedName>
        <fullName evidence="8">Zinc transporter ZitB</fullName>
    </submittedName>
</protein>
<evidence type="ECO:0000256" key="1">
    <source>
        <dbReference type="ARBA" id="ARBA00004141"/>
    </source>
</evidence>
<proteinExistence type="predicted"/>
<evidence type="ECO:0000256" key="5">
    <source>
        <dbReference type="ARBA" id="ARBA00023136"/>
    </source>
</evidence>
<evidence type="ECO:0000259" key="7">
    <source>
        <dbReference type="Pfam" id="PF01545"/>
    </source>
</evidence>
<reference evidence="8" key="1">
    <citation type="submission" date="2020-06" db="EMBL/GenBank/DDBJ databases">
        <title>Unique genomic features of the anaerobic methanotrophic archaea.</title>
        <authorList>
            <person name="Chadwick G.L."/>
            <person name="Skennerton C.T."/>
            <person name="Laso-Perez R."/>
            <person name="Leu A.O."/>
            <person name="Speth D.R."/>
            <person name="Yu H."/>
            <person name="Morgan-Lang C."/>
            <person name="Hatzenpichler R."/>
            <person name="Goudeau D."/>
            <person name="Malmstrom R."/>
            <person name="Brazelton W.J."/>
            <person name="Woyke T."/>
            <person name="Hallam S.J."/>
            <person name="Tyson G.W."/>
            <person name="Wegener G."/>
            <person name="Boetius A."/>
            <person name="Orphan V."/>
        </authorList>
    </citation>
    <scope>NUCLEOTIDE SEQUENCE</scope>
</reference>
<feature type="transmembrane region" description="Helical" evidence="6">
    <location>
        <begin position="158"/>
        <end position="176"/>
    </location>
</feature>
<feature type="transmembrane region" description="Helical" evidence="6">
    <location>
        <begin position="130"/>
        <end position="151"/>
    </location>
</feature>
<feature type="transmembrane region" description="Helical" evidence="6">
    <location>
        <begin position="103"/>
        <end position="124"/>
    </location>
</feature>